<dbReference type="SUPFAM" id="SSF46689">
    <property type="entry name" value="Homeodomain-like"/>
    <property type="match status" value="1"/>
</dbReference>
<evidence type="ECO:0000259" key="1">
    <source>
        <dbReference type="Pfam" id="PF13556"/>
    </source>
</evidence>
<organism evidence="2 3">
    <name type="scientific">Pseudonocardia ailaonensis</name>
    <dbReference type="NCBI Taxonomy" id="367279"/>
    <lineage>
        <taxon>Bacteria</taxon>
        <taxon>Bacillati</taxon>
        <taxon>Actinomycetota</taxon>
        <taxon>Actinomycetes</taxon>
        <taxon>Pseudonocardiales</taxon>
        <taxon>Pseudonocardiaceae</taxon>
        <taxon>Pseudonocardia</taxon>
    </lineage>
</organism>
<dbReference type="RefSeq" id="WP_344423120.1">
    <property type="nucleotide sequence ID" value="NZ_BAAAQK010000022.1"/>
</dbReference>
<evidence type="ECO:0000313" key="2">
    <source>
        <dbReference type="EMBL" id="GAA1867292.1"/>
    </source>
</evidence>
<dbReference type="InterPro" id="IPR042070">
    <property type="entry name" value="PucR_C-HTH_sf"/>
</dbReference>
<reference evidence="2 3" key="1">
    <citation type="journal article" date="2019" name="Int. J. Syst. Evol. Microbiol.">
        <title>The Global Catalogue of Microorganisms (GCM) 10K type strain sequencing project: providing services to taxonomists for standard genome sequencing and annotation.</title>
        <authorList>
            <consortium name="The Broad Institute Genomics Platform"/>
            <consortium name="The Broad Institute Genome Sequencing Center for Infectious Disease"/>
            <person name="Wu L."/>
            <person name="Ma J."/>
        </authorList>
    </citation>
    <scope>NUCLEOTIDE SEQUENCE [LARGE SCALE GENOMIC DNA]</scope>
    <source>
        <strain evidence="2 3">JCM 16009</strain>
    </source>
</reference>
<sequence length="369" mass="40229">MPGEEHRARLGSLLQPFVDDLHEDIRRSLAVTDTGIWLLSFSTQEPELDAGRSAAILNRRASAPARRYVAQFDIGEEPVRIPASAAHDIPLDRVGVMIRTPQGPVGFMWIIDRPPMSDADLAVVRRAVARMGSAVHAFWLANPEVLASRHQALFGDDRYARSQAWSALRSTGGVPRGPWRVAFTHGTDGPFEHPPQGTAVVLLSDAVVTVTPEGAPLWCEGSGTGLSEVGHQPDELPRRLAQARYAHEVAVLERRDAALRWEDLGTWLLLAAVPRTADAMDTLSPGVTTLLRHADPALVDTARVIAEHGGRMAVAARELHIHRATLYQRLERINDLLGPGWHEGWRGLGVLAALRLSQLGESVLASHPA</sequence>
<dbReference type="Proteomes" id="UP001500449">
    <property type="component" value="Unassembled WGS sequence"/>
</dbReference>
<protein>
    <recommendedName>
        <fullName evidence="1">PucR C-terminal helix-turn-helix domain-containing protein</fullName>
    </recommendedName>
</protein>
<evidence type="ECO:0000313" key="3">
    <source>
        <dbReference type="Proteomes" id="UP001500449"/>
    </source>
</evidence>
<keyword evidence="3" id="KW-1185">Reference proteome</keyword>
<dbReference type="InterPro" id="IPR025736">
    <property type="entry name" value="PucR_C-HTH_dom"/>
</dbReference>
<comment type="caution">
    <text evidence="2">The sequence shown here is derived from an EMBL/GenBank/DDBJ whole genome shotgun (WGS) entry which is preliminary data.</text>
</comment>
<proteinExistence type="predicted"/>
<dbReference type="InterPro" id="IPR051448">
    <property type="entry name" value="CdaR-like_regulators"/>
</dbReference>
<dbReference type="Gene3D" id="1.10.10.2840">
    <property type="entry name" value="PucR C-terminal helix-turn-helix domain"/>
    <property type="match status" value="1"/>
</dbReference>
<dbReference type="EMBL" id="BAAAQK010000022">
    <property type="protein sequence ID" value="GAA1867292.1"/>
    <property type="molecule type" value="Genomic_DNA"/>
</dbReference>
<feature type="domain" description="PucR C-terminal helix-turn-helix" evidence="1">
    <location>
        <begin position="298"/>
        <end position="355"/>
    </location>
</feature>
<name>A0ABN2NH06_9PSEU</name>
<accession>A0ABN2NH06</accession>
<gene>
    <name evidence="2" type="ORF">GCM10009836_54620</name>
</gene>
<dbReference type="PANTHER" id="PTHR33744">
    <property type="entry name" value="CARBOHYDRATE DIACID REGULATOR"/>
    <property type="match status" value="1"/>
</dbReference>
<dbReference type="InterPro" id="IPR009057">
    <property type="entry name" value="Homeodomain-like_sf"/>
</dbReference>
<dbReference type="Pfam" id="PF13556">
    <property type="entry name" value="HTH_30"/>
    <property type="match status" value="1"/>
</dbReference>